<dbReference type="EC" id="2.7.8.6" evidence="3"/>
<dbReference type="PANTHER" id="PTHR30576:SF0">
    <property type="entry name" value="UNDECAPRENYL-PHOSPHATE N-ACETYLGALACTOSAMINYL 1-PHOSPHATE TRANSFERASE-RELATED"/>
    <property type="match status" value="1"/>
</dbReference>
<evidence type="ECO:0000256" key="1">
    <source>
        <dbReference type="ARBA" id="ARBA00006464"/>
    </source>
</evidence>
<proteinExistence type="inferred from homology"/>
<keyword evidence="3" id="KW-0808">Transferase</keyword>
<comment type="similarity">
    <text evidence="1">Belongs to the bacterial sugar transferase family.</text>
</comment>
<name>A0A6J4HT89_9ACTN</name>
<gene>
    <name evidence="3" type="ORF">AVDCRST_MAG76-1387</name>
</gene>
<dbReference type="Pfam" id="PF02397">
    <property type="entry name" value="Bac_transf"/>
    <property type="match status" value="1"/>
</dbReference>
<protein>
    <submittedName>
        <fullName evidence="3">Undecaprenyl-phosphate galactosephosphotransferase</fullName>
        <ecNumber evidence="3">2.7.8.6</ecNumber>
    </submittedName>
</protein>
<evidence type="ECO:0000259" key="2">
    <source>
        <dbReference type="Pfam" id="PF02397"/>
    </source>
</evidence>
<sequence length="216" mass="24235">MKRLIDLVMGTVLALLSLPVVLLLAAVSALNLRAWPFFVQTRIGAGGVPFRLVKLRTLPVSTNHYADKRAIESIPLTWVSRTLRRTHLDELPQLVLVPIGRMSLVGPRPEMRFLHEEMPASFARRRTEVRPGCTGLWQIGHQCSGLIAEAPEYDLHYVDNRSLLLDLWIVWRTVTMTIHHRTVSIADIPAWIPQAGTVTALRLGQAHPELEIDPAA</sequence>
<dbReference type="AlphaFoldDB" id="A0A6J4HT89"/>
<dbReference type="GO" id="GO:0047360">
    <property type="term" value="F:undecaprenyl-phosphate galactose phosphotransferase activity"/>
    <property type="evidence" value="ECO:0007669"/>
    <property type="project" value="UniProtKB-EC"/>
</dbReference>
<dbReference type="InterPro" id="IPR003362">
    <property type="entry name" value="Bact_transf"/>
</dbReference>
<feature type="domain" description="Bacterial sugar transferase" evidence="2">
    <location>
        <begin position="2"/>
        <end position="178"/>
    </location>
</feature>
<dbReference type="PANTHER" id="PTHR30576">
    <property type="entry name" value="COLANIC BIOSYNTHESIS UDP-GLUCOSE LIPID CARRIER TRANSFERASE"/>
    <property type="match status" value="1"/>
</dbReference>
<dbReference type="EMBL" id="CADCSZ010000076">
    <property type="protein sequence ID" value="CAA9232356.1"/>
    <property type="molecule type" value="Genomic_DNA"/>
</dbReference>
<organism evidence="3">
    <name type="scientific">uncultured Acidimicrobiales bacterium</name>
    <dbReference type="NCBI Taxonomy" id="310071"/>
    <lineage>
        <taxon>Bacteria</taxon>
        <taxon>Bacillati</taxon>
        <taxon>Actinomycetota</taxon>
        <taxon>Acidimicrobiia</taxon>
        <taxon>Acidimicrobiales</taxon>
        <taxon>environmental samples</taxon>
    </lineage>
</organism>
<accession>A0A6J4HT89</accession>
<evidence type="ECO:0000313" key="3">
    <source>
        <dbReference type="EMBL" id="CAA9232356.1"/>
    </source>
</evidence>
<reference evidence="3" key="1">
    <citation type="submission" date="2020-02" db="EMBL/GenBank/DDBJ databases">
        <authorList>
            <person name="Meier V. D."/>
        </authorList>
    </citation>
    <scope>NUCLEOTIDE SEQUENCE</scope>
    <source>
        <strain evidence="3">AVDCRST_MAG76</strain>
    </source>
</reference>